<feature type="binding site" evidence="7">
    <location>
        <position position="220"/>
    </location>
    <ligand>
        <name>GTP</name>
        <dbReference type="ChEBI" id="CHEBI:37565"/>
    </ligand>
</feature>
<feature type="binding site" evidence="7">
    <location>
        <position position="180"/>
    </location>
    <ligand>
        <name>AMP</name>
        <dbReference type="ChEBI" id="CHEBI:456215"/>
    </ligand>
</feature>
<dbReference type="Pfam" id="PF05191">
    <property type="entry name" value="ADK_lid"/>
    <property type="match status" value="1"/>
</dbReference>
<feature type="binding site" evidence="7">
    <location>
        <position position="117"/>
    </location>
    <ligand>
        <name>AMP</name>
        <dbReference type="ChEBI" id="CHEBI:456215"/>
    </ligand>
</feature>
<dbReference type="GO" id="GO:0005759">
    <property type="term" value="C:mitochondrial matrix"/>
    <property type="evidence" value="ECO:0007669"/>
    <property type="project" value="UniProtKB-SubCell"/>
</dbReference>
<dbReference type="PANTHER" id="PTHR23359">
    <property type="entry name" value="NUCLEOTIDE KINASE"/>
    <property type="match status" value="1"/>
</dbReference>
<keyword evidence="5 7" id="KW-0496">Mitochondrion</keyword>
<organism evidence="9 10">
    <name type="scientific">Tigriopus californicus</name>
    <name type="common">Marine copepod</name>
    <dbReference type="NCBI Taxonomy" id="6832"/>
    <lineage>
        <taxon>Eukaryota</taxon>
        <taxon>Metazoa</taxon>
        <taxon>Ecdysozoa</taxon>
        <taxon>Arthropoda</taxon>
        <taxon>Crustacea</taxon>
        <taxon>Multicrustacea</taxon>
        <taxon>Hexanauplia</taxon>
        <taxon>Copepoda</taxon>
        <taxon>Harpacticoida</taxon>
        <taxon>Harpacticidae</taxon>
        <taxon>Tigriopus</taxon>
    </lineage>
</organism>
<evidence type="ECO:0000256" key="1">
    <source>
        <dbReference type="ARBA" id="ARBA00004305"/>
    </source>
</evidence>
<feature type="binding site" evidence="7">
    <location>
        <position position="191"/>
    </location>
    <ligand>
        <name>AMP</name>
        <dbReference type="ChEBI" id="CHEBI:456215"/>
    </ligand>
</feature>
<dbReference type="EMBL" id="VCGU01000458">
    <property type="protein sequence ID" value="TRY62539.1"/>
    <property type="molecule type" value="Genomic_DNA"/>
</dbReference>
<comment type="subunit">
    <text evidence="7">Monomer.</text>
</comment>
<dbReference type="NCBIfam" id="TIGR01351">
    <property type="entry name" value="adk"/>
    <property type="match status" value="1"/>
</dbReference>
<dbReference type="GO" id="GO:0046899">
    <property type="term" value="F:nucleoside triphosphate adenylate kinase activity"/>
    <property type="evidence" value="ECO:0007669"/>
    <property type="project" value="UniProtKB-UniRule"/>
</dbReference>
<dbReference type="InterPro" id="IPR007862">
    <property type="entry name" value="Adenylate_kinase_lid-dom"/>
</dbReference>
<feature type="binding site" evidence="7">
    <location>
        <position position="147"/>
    </location>
    <ligand>
        <name>GTP</name>
        <dbReference type="ChEBI" id="CHEBI:37565"/>
    </ligand>
</feature>
<feature type="region of interest" description="NMPbind" evidence="7">
    <location>
        <begin position="56"/>
        <end position="85"/>
    </location>
</feature>
<dbReference type="CDD" id="cd01428">
    <property type="entry name" value="ADK"/>
    <property type="match status" value="1"/>
</dbReference>
<proteinExistence type="inferred from homology"/>
<feature type="region of interest" description="LID" evidence="7">
    <location>
        <begin position="146"/>
        <end position="183"/>
    </location>
</feature>
<dbReference type="OMA" id="TIAHFST"/>
<feature type="domain" description="Adenylate kinase active site lid" evidence="8">
    <location>
        <begin position="147"/>
        <end position="182"/>
    </location>
</feature>
<evidence type="ECO:0000256" key="2">
    <source>
        <dbReference type="ARBA" id="ARBA00022679"/>
    </source>
</evidence>
<dbReference type="InterPro" id="IPR006259">
    <property type="entry name" value="Adenyl_kin_sub"/>
</dbReference>
<evidence type="ECO:0000313" key="9">
    <source>
        <dbReference type="EMBL" id="TRY62539.1"/>
    </source>
</evidence>
<comment type="similarity">
    <text evidence="7">Belongs to the adenylate kinase family. AK3 subfamily.</text>
</comment>
<protein>
    <recommendedName>
        <fullName evidence="7">GTP:AMP phosphotransferase, mitochondrial</fullName>
        <ecNumber evidence="7">2.7.4.10</ecNumber>
    </recommendedName>
    <alternativeName>
        <fullName evidence="7">Adenylate kinase 3</fullName>
        <shortName evidence="7">AK 3</shortName>
    </alternativeName>
</protein>
<dbReference type="InterPro" id="IPR033690">
    <property type="entry name" value="Adenylat_kinase_CS"/>
</dbReference>
<comment type="caution">
    <text evidence="9">The sequence shown here is derived from an EMBL/GenBank/DDBJ whole genome shotgun (WGS) entry which is preliminary data.</text>
</comment>
<feature type="binding site" evidence="7">
    <location>
        <begin position="83"/>
        <end position="85"/>
    </location>
    <ligand>
        <name>AMP</name>
        <dbReference type="ChEBI" id="CHEBI:456215"/>
    </ligand>
</feature>
<dbReference type="HAMAP" id="MF_03169">
    <property type="entry name" value="Adenylate_kinase_AK3"/>
    <property type="match status" value="1"/>
</dbReference>
<dbReference type="FunFam" id="3.40.50.300:FF:000106">
    <property type="entry name" value="Adenylate kinase mitochondrial"/>
    <property type="match status" value="1"/>
</dbReference>
<dbReference type="GO" id="GO:0004017">
    <property type="term" value="F:AMP kinase activity"/>
    <property type="evidence" value="ECO:0007669"/>
    <property type="project" value="InterPro"/>
</dbReference>
<dbReference type="SUPFAM" id="SSF52540">
    <property type="entry name" value="P-loop containing nucleoside triphosphate hydrolases"/>
    <property type="match status" value="1"/>
</dbReference>
<dbReference type="GO" id="GO:0046039">
    <property type="term" value="P:GTP metabolic process"/>
    <property type="evidence" value="ECO:0007669"/>
    <property type="project" value="UniProtKB-UniRule"/>
</dbReference>
<dbReference type="PROSITE" id="PS00113">
    <property type="entry name" value="ADENYLATE_KINASE"/>
    <property type="match status" value="1"/>
</dbReference>
<dbReference type="GO" id="GO:0046041">
    <property type="term" value="P:ITP metabolic process"/>
    <property type="evidence" value="ECO:0007669"/>
    <property type="project" value="UniProtKB-UniRule"/>
</dbReference>
<keyword evidence="6 7" id="KW-0342">GTP-binding</keyword>
<evidence type="ECO:0000256" key="7">
    <source>
        <dbReference type="HAMAP-Rule" id="MF_03169"/>
    </source>
</evidence>
<keyword evidence="2 7" id="KW-0808">Transferase</keyword>
<dbReference type="SUPFAM" id="SSF57774">
    <property type="entry name" value="Microbial and mitochondrial ADK, insert 'zinc finger' domain"/>
    <property type="match status" value="1"/>
</dbReference>
<feature type="binding site" evidence="7">
    <location>
        <position position="62"/>
    </location>
    <ligand>
        <name>AMP</name>
        <dbReference type="ChEBI" id="CHEBI:456215"/>
    </ligand>
</feature>
<feature type="binding site" evidence="7">
    <location>
        <begin position="156"/>
        <end position="157"/>
    </location>
    <ligand>
        <name>GTP</name>
        <dbReference type="ChEBI" id="CHEBI:37565"/>
    </ligand>
</feature>
<comment type="function">
    <text evidence="7">Involved in maintaining the homeostasis of cellular nucleotides by catalyzing the interconversion of nucleoside phosphates. Has GTP:AMP phosphotransferase and ITP:AMP phosphotransferase activities.</text>
</comment>
<dbReference type="GO" id="GO:0005524">
    <property type="term" value="F:ATP binding"/>
    <property type="evidence" value="ECO:0007669"/>
    <property type="project" value="InterPro"/>
</dbReference>
<keyword evidence="4 7" id="KW-0418">Kinase</keyword>
<dbReference type="GO" id="GO:0046033">
    <property type="term" value="P:AMP metabolic process"/>
    <property type="evidence" value="ECO:0007669"/>
    <property type="project" value="UniProtKB-UniRule"/>
</dbReference>
<dbReference type="PRINTS" id="PR00094">
    <property type="entry name" value="ADENYLTKNASE"/>
</dbReference>
<dbReference type="InterPro" id="IPR000850">
    <property type="entry name" value="Adenylat/UMP-CMP_kin"/>
</dbReference>
<evidence type="ECO:0000313" key="10">
    <source>
        <dbReference type="Proteomes" id="UP000318571"/>
    </source>
</evidence>
<comment type="domain">
    <text evidence="7">Consists of three domains, a large central CORE domain and two small peripheral domains, NMPbind and LID, which undergo movements during catalysis. The LID domain closes over the site of phosphoryl transfer upon GTP binding. Assembling and dissambling the active center during each catalytic cycle provides an effective means to prevent GTP hydrolysis.</text>
</comment>
<comment type="catalytic activity">
    <reaction evidence="7">
        <text>a ribonucleoside 5'-triphosphate + AMP = a ribonucleoside 5'-diphosphate + ADP</text>
        <dbReference type="Rhea" id="RHEA:13749"/>
        <dbReference type="ChEBI" id="CHEBI:57930"/>
        <dbReference type="ChEBI" id="CHEBI:61557"/>
        <dbReference type="ChEBI" id="CHEBI:456215"/>
        <dbReference type="ChEBI" id="CHEBI:456216"/>
        <dbReference type="EC" id="2.7.4.10"/>
    </reaction>
</comment>
<dbReference type="STRING" id="6832.A0A553NAY5"/>
<evidence type="ECO:0000259" key="8">
    <source>
        <dbReference type="Pfam" id="PF05191"/>
    </source>
</evidence>
<dbReference type="GO" id="GO:0006172">
    <property type="term" value="P:ADP biosynthetic process"/>
    <property type="evidence" value="ECO:0007669"/>
    <property type="project" value="UniProtKB-UniRule"/>
</dbReference>
<reference evidence="9 10" key="1">
    <citation type="journal article" date="2018" name="Nat. Ecol. Evol.">
        <title>Genomic signatures of mitonuclear coevolution across populations of Tigriopus californicus.</title>
        <authorList>
            <person name="Barreto F.S."/>
            <person name="Watson E.T."/>
            <person name="Lima T.G."/>
            <person name="Willett C.S."/>
            <person name="Edmands S."/>
            <person name="Li W."/>
            <person name="Burton R.S."/>
        </authorList>
    </citation>
    <scope>NUCLEOTIDE SEQUENCE [LARGE SCALE GENOMIC DNA]</scope>
    <source>
        <strain evidence="9 10">San Diego</strain>
    </source>
</reference>
<dbReference type="InterPro" id="IPR036193">
    <property type="entry name" value="ADK_active_lid_dom_sf"/>
</dbReference>
<evidence type="ECO:0000256" key="6">
    <source>
        <dbReference type="ARBA" id="ARBA00023134"/>
    </source>
</evidence>
<dbReference type="Pfam" id="PF00406">
    <property type="entry name" value="ADK"/>
    <property type="match status" value="1"/>
</dbReference>
<evidence type="ECO:0000256" key="5">
    <source>
        <dbReference type="ARBA" id="ARBA00023128"/>
    </source>
</evidence>
<dbReference type="Gene3D" id="3.40.50.300">
    <property type="entry name" value="P-loop containing nucleotide triphosphate hydrolases"/>
    <property type="match status" value="1"/>
</dbReference>
<gene>
    <name evidence="9" type="ORF">TCAL_00864</name>
</gene>
<dbReference type="Proteomes" id="UP000318571">
    <property type="component" value="Chromosome 10"/>
</dbReference>
<dbReference type="AlphaFoldDB" id="A0A553NAY5"/>
<feature type="binding site" evidence="7">
    <location>
        <begin position="36"/>
        <end position="41"/>
    </location>
    <ligand>
        <name>GTP</name>
        <dbReference type="ChEBI" id="CHEBI:37565"/>
    </ligand>
</feature>
<accession>A0A553NAY5</accession>
<dbReference type="InterPro" id="IPR028586">
    <property type="entry name" value="AK3/Ak4_mitochondrial"/>
</dbReference>
<comment type="subcellular location">
    <subcellularLocation>
        <location evidence="1 7">Mitochondrion matrix</location>
    </subcellularLocation>
</comment>
<dbReference type="EC" id="2.7.4.10" evidence="7"/>
<dbReference type="InterPro" id="IPR027417">
    <property type="entry name" value="P-loop_NTPase"/>
</dbReference>
<feature type="binding site" evidence="7">
    <location>
        <position position="57"/>
    </location>
    <ligand>
        <name>AMP</name>
        <dbReference type="ChEBI" id="CHEBI:456215"/>
    </ligand>
</feature>
<evidence type="ECO:0000256" key="4">
    <source>
        <dbReference type="ARBA" id="ARBA00022777"/>
    </source>
</evidence>
<sequence length="236" mass="26640">MPFLRPISSCLRLTVSRSYASVPPQGIHALIIGAPGSGKGTISNWIVRDFKLQHVSSGDLLRDHMRRGTPLGQEARSFMEKGDLVPDQTMVGLIASELKALGQGNWLLDGFPRTLPQAETLQKETPVNVVVHLDVPFETIIGRVKDRWVHPASGRIYNTVFNPPKEPFQDDITGEPLIQREDDKPESVQNRLQIFSDSTQPVLDFYDKMGILKVFHGTESKKIYPHVQKYMHEKFQ</sequence>
<evidence type="ECO:0000256" key="3">
    <source>
        <dbReference type="ARBA" id="ARBA00022741"/>
    </source>
</evidence>
<dbReference type="GO" id="GO:0005525">
    <property type="term" value="F:GTP binding"/>
    <property type="evidence" value="ECO:0007669"/>
    <property type="project" value="UniProtKB-KW"/>
</dbReference>
<dbReference type="OrthoDB" id="439792at2759"/>
<keyword evidence="10" id="KW-1185">Reference proteome</keyword>
<feature type="binding site" evidence="7">
    <location>
        <begin position="110"/>
        <end position="113"/>
    </location>
    <ligand>
        <name>AMP</name>
        <dbReference type="ChEBI" id="CHEBI:456215"/>
    </ligand>
</feature>
<keyword evidence="3 7" id="KW-0547">Nucleotide-binding</keyword>
<name>A0A553NAY5_TIGCA</name>
<dbReference type="HAMAP" id="MF_00235">
    <property type="entry name" value="Adenylate_kinase_Adk"/>
    <property type="match status" value="1"/>
</dbReference>